<dbReference type="EMBL" id="MU394314">
    <property type="protein sequence ID" value="KAI6086603.1"/>
    <property type="molecule type" value="Genomic_DNA"/>
</dbReference>
<keyword evidence="2" id="KW-1185">Reference proteome</keyword>
<evidence type="ECO:0000313" key="2">
    <source>
        <dbReference type="Proteomes" id="UP001497680"/>
    </source>
</evidence>
<dbReference type="Proteomes" id="UP001497680">
    <property type="component" value="Unassembled WGS sequence"/>
</dbReference>
<reference evidence="1 2" key="1">
    <citation type="journal article" date="2022" name="New Phytol.">
        <title>Ecological generalism drives hyperdiversity of secondary metabolite gene clusters in xylarialean endophytes.</title>
        <authorList>
            <person name="Franco M.E.E."/>
            <person name="Wisecaver J.H."/>
            <person name="Arnold A.E."/>
            <person name="Ju Y.M."/>
            <person name="Slot J.C."/>
            <person name="Ahrendt S."/>
            <person name="Moore L.P."/>
            <person name="Eastman K.E."/>
            <person name="Scott K."/>
            <person name="Konkel Z."/>
            <person name="Mondo S.J."/>
            <person name="Kuo A."/>
            <person name="Hayes R.D."/>
            <person name="Haridas S."/>
            <person name="Andreopoulos B."/>
            <person name="Riley R."/>
            <person name="LaButti K."/>
            <person name="Pangilinan J."/>
            <person name="Lipzen A."/>
            <person name="Amirebrahimi M."/>
            <person name="Yan J."/>
            <person name="Adam C."/>
            <person name="Keymanesh K."/>
            <person name="Ng V."/>
            <person name="Louie K."/>
            <person name="Northen T."/>
            <person name="Drula E."/>
            <person name="Henrissat B."/>
            <person name="Hsieh H.M."/>
            <person name="Youens-Clark K."/>
            <person name="Lutzoni F."/>
            <person name="Miadlikowska J."/>
            <person name="Eastwood D.C."/>
            <person name="Hamelin R.C."/>
            <person name="Grigoriev I.V."/>
            <person name="U'Ren J.M."/>
        </authorList>
    </citation>
    <scope>NUCLEOTIDE SEQUENCE [LARGE SCALE GENOMIC DNA]</scope>
    <source>
        <strain evidence="1 2">ER1909</strain>
    </source>
</reference>
<protein>
    <submittedName>
        <fullName evidence="1">Uncharacterized protein</fullName>
    </submittedName>
</protein>
<name>A0ACC0D211_9PEZI</name>
<gene>
    <name evidence="1" type="ORF">F4821DRAFT_238144</name>
</gene>
<organism evidence="1 2">
    <name type="scientific">Hypoxylon rubiginosum</name>
    <dbReference type="NCBI Taxonomy" id="110542"/>
    <lineage>
        <taxon>Eukaryota</taxon>
        <taxon>Fungi</taxon>
        <taxon>Dikarya</taxon>
        <taxon>Ascomycota</taxon>
        <taxon>Pezizomycotina</taxon>
        <taxon>Sordariomycetes</taxon>
        <taxon>Xylariomycetidae</taxon>
        <taxon>Xylariales</taxon>
        <taxon>Hypoxylaceae</taxon>
        <taxon>Hypoxylon</taxon>
    </lineage>
</organism>
<comment type="caution">
    <text evidence="1">The sequence shown here is derived from an EMBL/GenBank/DDBJ whole genome shotgun (WGS) entry which is preliminary data.</text>
</comment>
<sequence>MPSLFLHSRHRSITVKHSQMDNAPLYALPPEIKRCILAFLTLGQLKPLIRASPVFLQQFLADRRYVFVSCLRNTLGSVFVDALFVHRTKSTTPDANEILGVLDDYQKMRAEPYQTRVTEELSEVDAMAMLTFHTKRVLPVAHWFIGWAVNCAVSDLGIPSFRQPLSPSRTEGTRFLRSLYRFQICCQLFGSKRFAKLRKGRRRRDATDILSVFFFLFEPWEVEEMRCLSRFADAVYRRVKKDFDHALGQGNVRIAGELVSPPINDYLVFPLNMISYLNQIAHSCGLEPLYSVLTMDRDDYAGLLETTISVISPLDPGSSVGDVLSDLSSNDPFHAFTGELRKRRPPPERQRRQDASEPQAFAQPFEGDSPAGPPLAWTLLWGGTYCNIYNTLSDYFLSWACVMWDAERLNGYAPDDVLLESRRDIHSFEEWSDTEDTE</sequence>
<evidence type="ECO:0000313" key="1">
    <source>
        <dbReference type="EMBL" id="KAI6086603.1"/>
    </source>
</evidence>
<proteinExistence type="predicted"/>
<accession>A0ACC0D211</accession>